<dbReference type="InterPro" id="IPR008966">
    <property type="entry name" value="Adhesion_dom_sf"/>
</dbReference>
<evidence type="ECO:0000256" key="2">
    <source>
        <dbReference type="ARBA" id="ARBA00006671"/>
    </source>
</evidence>
<comment type="caution">
    <text evidence="7">The sequence shown here is derived from an EMBL/GenBank/DDBJ whole genome shotgun (WGS) entry which is preliminary data.</text>
</comment>
<name>A0A1V2KA02_PSECE</name>
<evidence type="ECO:0000256" key="1">
    <source>
        <dbReference type="ARBA" id="ARBA00004561"/>
    </source>
</evidence>
<keyword evidence="3 5" id="KW-0732">Signal</keyword>
<evidence type="ECO:0000256" key="5">
    <source>
        <dbReference type="SAM" id="SignalP"/>
    </source>
</evidence>
<evidence type="ECO:0000259" key="6">
    <source>
        <dbReference type="Pfam" id="PF00419"/>
    </source>
</evidence>
<dbReference type="PANTHER" id="PTHR33420">
    <property type="entry name" value="FIMBRIAL SUBUNIT ELFA-RELATED"/>
    <property type="match status" value="1"/>
</dbReference>
<comment type="similarity">
    <text evidence="2">Belongs to the fimbrial protein family.</text>
</comment>
<proteinExistence type="inferred from homology"/>
<dbReference type="GO" id="GO:0043709">
    <property type="term" value="P:cell adhesion involved in single-species biofilm formation"/>
    <property type="evidence" value="ECO:0007669"/>
    <property type="project" value="TreeGrafter"/>
</dbReference>
<sequence length="174" mass="17476">MKTQTLPLILAVSAAIAAGPTNAATTGSLGFAGQVDSGTCNLAAGDVSRTITLPTVKVADFDNAVSVGETPFQVTAECESDIRNVTFLFTGTADSGNGMLFNNTGSATGLGIWLKAGATGTTIPANGTELERSRTVATSASRAVLDASAAYHKNDAAVGRGTLVSAATLSITYD</sequence>
<dbReference type="SUPFAM" id="SSF49401">
    <property type="entry name" value="Bacterial adhesins"/>
    <property type="match status" value="1"/>
</dbReference>
<comment type="subcellular location">
    <subcellularLocation>
        <location evidence="1">Fimbrium</location>
    </subcellularLocation>
</comment>
<dbReference type="GO" id="GO:0009289">
    <property type="term" value="C:pilus"/>
    <property type="evidence" value="ECO:0007669"/>
    <property type="project" value="UniProtKB-SubCell"/>
</dbReference>
<evidence type="ECO:0000256" key="3">
    <source>
        <dbReference type="ARBA" id="ARBA00022729"/>
    </source>
</evidence>
<feature type="chain" id="PRO_5010737679" evidence="5">
    <location>
        <begin position="24"/>
        <end position="174"/>
    </location>
</feature>
<dbReference type="RefSeq" id="WP_076951729.1">
    <property type="nucleotide sequence ID" value="NZ_MNPW01000005.1"/>
</dbReference>
<dbReference type="OrthoDB" id="6887929at2"/>
<dbReference type="PANTHER" id="PTHR33420:SF3">
    <property type="entry name" value="FIMBRIAL SUBUNIT ELFA"/>
    <property type="match status" value="1"/>
</dbReference>
<dbReference type="EMBL" id="MNPW01000005">
    <property type="protein sequence ID" value="ONH54419.1"/>
    <property type="molecule type" value="Genomic_DNA"/>
</dbReference>
<gene>
    <name evidence="7" type="ORF">BLL36_12140</name>
</gene>
<evidence type="ECO:0000313" key="7">
    <source>
        <dbReference type="EMBL" id="ONH54419.1"/>
    </source>
</evidence>
<dbReference type="InterPro" id="IPR000259">
    <property type="entry name" value="Adhesion_dom_fimbrial"/>
</dbReference>
<reference evidence="7 8" key="1">
    <citation type="submission" date="2016-10" db="EMBL/GenBank/DDBJ databases">
        <title>Pseudomonas lactis sp. nov. and Pseudomonas paralactis sp. nov., isolated from bovine raw milk.</title>
        <authorList>
            <person name="Von Neubeck M."/>
            <person name="Huptas C."/>
            <person name="Glueck C."/>
            <person name="Krewinkel M."/>
            <person name="Stoeckel M."/>
            <person name="Stressler T."/>
            <person name="Fischer L."/>
            <person name="Hinrichs J."/>
            <person name="Scherer S."/>
            <person name="Wenning M."/>
        </authorList>
    </citation>
    <scope>NUCLEOTIDE SEQUENCE [LARGE SCALE GENOMIC DNA]</scope>
    <source>
        <strain evidence="7 8">DSM 17516</strain>
    </source>
</reference>
<dbReference type="AlphaFoldDB" id="A0A1V2KA02"/>
<organism evidence="7 8">
    <name type="scientific">Pseudomonas cedrina subsp. cedrina</name>
    <dbReference type="NCBI Taxonomy" id="76762"/>
    <lineage>
        <taxon>Bacteria</taxon>
        <taxon>Pseudomonadati</taxon>
        <taxon>Pseudomonadota</taxon>
        <taxon>Gammaproteobacteria</taxon>
        <taxon>Pseudomonadales</taxon>
        <taxon>Pseudomonadaceae</taxon>
        <taxon>Pseudomonas</taxon>
    </lineage>
</organism>
<keyword evidence="4" id="KW-0281">Fimbrium</keyword>
<dbReference type="Pfam" id="PF00419">
    <property type="entry name" value="Fimbrial"/>
    <property type="match status" value="1"/>
</dbReference>
<dbReference type="Proteomes" id="UP000189295">
    <property type="component" value="Unassembled WGS sequence"/>
</dbReference>
<feature type="domain" description="Fimbrial-type adhesion" evidence="6">
    <location>
        <begin position="31"/>
        <end position="174"/>
    </location>
</feature>
<protein>
    <submittedName>
        <fullName evidence="7">Pilus assembly protein</fullName>
    </submittedName>
</protein>
<evidence type="ECO:0000256" key="4">
    <source>
        <dbReference type="ARBA" id="ARBA00023263"/>
    </source>
</evidence>
<accession>A0A1V2KA02</accession>
<dbReference type="InterPro" id="IPR050263">
    <property type="entry name" value="Bact_Fimbrial_Adh_Pro"/>
</dbReference>
<evidence type="ECO:0000313" key="8">
    <source>
        <dbReference type="Proteomes" id="UP000189295"/>
    </source>
</evidence>
<dbReference type="Gene3D" id="2.60.40.1090">
    <property type="entry name" value="Fimbrial-type adhesion domain"/>
    <property type="match status" value="1"/>
</dbReference>
<feature type="signal peptide" evidence="5">
    <location>
        <begin position="1"/>
        <end position="23"/>
    </location>
</feature>
<dbReference type="InterPro" id="IPR036937">
    <property type="entry name" value="Adhesion_dom_fimbrial_sf"/>
</dbReference>